<dbReference type="EMBL" id="RXGB01002038">
    <property type="protein sequence ID" value="TMW96582.1"/>
    <property type="molecule type" value="Genomic_DNA"/>
</dbReference>
<dbReference type="PANTHER" id="PTHR31906">
    <property type="entry name" value="PLASTID-LIPID-ASSOCIATED PROTEIN 4, CHLOROPLASTIC-RELATED"/>
    <property type="match status" value="1"/>
</dbReference>
<keyword evidence="2" id="KW-0934">Plastid</keyword>
<dbReference type="InterPro" id="IPR006843">
    <property type="entry name" value="PAP/fibrillin_dom"/>
</dbReference>
<dbReference type="InterPro" id="IPR039633">
    <property type="entry name" value="PAP"/>
</dbReference>
<dbReference type="AlphaFoldDB" id="A0A6N2BLY5"/>
<gene>
    <name evidence="6" type="ORF">EJD97_007148</name>
</gene>
<comment type="subcellular location">
    <subcellularLocation>
        <location evidence="1">Plastid</location>
    </subcellularLocation>
</comment>
<dbReference type="Pfam" id="PF04755">
    <property type="entry name" value="PAP_fibrillin"/>
    <property type="match status" value="1"/>
</dbReference>
<proteinExistence type="predicted"/>
<evidence type="ECO:0000313" key="6">
    <source>
        <dbReference type="EMBL" id="TMW96582.1"/>
    </source>
</evidence>
<evidence type="ECO:0000259" key="5">
    <source>
        <dbReference type="Pfam" id="PF04755"/>
    </source>
</evidence>
<feature type="domain" description="Plastid lipid-associated protein/fibrillin conserved" evidence="5">
    <location>
        <begin position="121"/>
        <end position="335"/>
    </location>
</feature>
<organism evidence="6">
    <name type="scientific">Solanum chilense</name>
    <name type="common">Tomato</name>
    <name type="synonym">Lycopersicon chilense</name>
    <dbReference type="NCBI Taxonomy" id="4083"/>
    <lineage>
        <taxon>Eukaryota</taxon>
        <taxon>Viridiplantae</taxon>
        <taxon>Streptophyta</taxon>
        <taxon>Embryophyta</taxon>
        <taxon>Tracheophyta</taxon>
        <taxon>Spermatophyta</taxon>
        <taxon>Magnoliopsida</taxon>
        <taxon>eudicotyledons</taxon>
        <taxon>Gunneridae</taxon>
        <taxon>Pentapetalae</taxon>
        <taxon>asterids</taxon>
        <taxon>lamiids</taxon>
        <taxon>Solanales</taxon>
        <taxon>Solanaceae</taxon>
        <taxon>Solanoideae</taxon>
        <taxon>Solaneae</taxon>
        <taxon>Solanum</taxon>
        <taxon>Solanum subgen. Lycopersicon</taxon>
    </lineage>
</organism>
<accession>A0A6N2BLY5</accession>
<sequence length="344" mass="37338">MSTLYNPLIFTIKNPTVSLKPHTSLPSSVPASRLRKFQNFSVQSSISSSNEPEKPTSITPDNDKADDKAVEFVDEWGEKSEPEPGPVTKLADSDPREYDDEWGNGSPGVDVSGEEDEKLLELKRCLVDTVYGTDFGFRASSEIRAEALEVVSQLEAANPSPAPTESPELLDGNWILVFTAFSELLPLLAVGNIPLLKVEKISQDVNTNSSTIENATTLSSPVATLSFSATATFEVRSPSRIQVEFKEGNFKPPEIKSNIDLPETVDLFGQKISLSPVQQSLGPLENAVAGIARTISGQPPLKIPIPGGRTKSWLLTTYLDKDMRISRGDGGLFVLVKEGSSLLY</sequence>
<evidence type="ECO:0000256" key="2">
    <source>
        <dbReference type="ARBA" id="ARBA00022640"/>
    </source>
</evidence>
<feature type="region of interest" description="Disordered" evidence="4">
    <location>
        <begin position="40"/>
        <end position="114"/>
    </location>
</feature>
<evidence type="ECO:0000256" key="3">
    <source>
        <dbReference type="ARBA" id="ARBA00022946"/>
    </source>
</evidence>
<feature type="compositionally biased region" description="Basic and acidic residues" evidence="4">
    <location>
        <begin position="61"/>
        <end position="82"/>
    </location>
</feature>
<evidence type="ECO:0000256" key="1">
    <source>
        <dbReference type="ARBA" id="ARBA00004474"/>
    </source>
</evidence>
<dbReference type="GO" id="GO:0009536">
    <property type="term" value="C:plastid"/>
    <property type="evidence" value="ECO:0007669"/>
    <property type="project" value="UniProtKB-SubCell"/>
</dbReference>
<protein>
    <recommendedName>
        <fullName evidence="5">Plastid lipid-associated protein/fibrillin conserved domain-containing protein</fullName>
    </recommendedName>
</protein>
<name>A0A6N2BLY5_SOLCI</name>
<comment type="caution">
    <text evidence="6">The sequence shown here is derived from an EMBL/GenBank/DDBJ whole genome shotgun (WGS) entry which is preliminary data.</text>
</comment>
<evidence type="ECO:0000256" key="4">
    <source>
        <dbReference type="SAM" id="MobiDB-lite"/>
    </source>
</evidence>
<keyword evidence="3" id="KW-0809">Transit peptide</keyword>
<reference evidence="6" key="1">
    <citation type="submission" date="2019-05" db="EMBL/GenBank/DDBJ databases">
        <title>The de novo reference genome and transcriptome assemblies of the wild tomato species Solanum chilense.</title>
        <authorList>
            <person name="Stam R."/>
            <person name="Nosenko T."/>
            <person name="Hoerger A.C."/>
            <person name="Stephan W."/>
            <person name="Seidel M.A."/>
            <person name="Kuhn J.M.M."/>
            <person name="Haberer G."/>
            <person name="Tellier A."/>
        </authorList>
    </citation>
    <scope>NUCLEOTIDE SEQUENCE</scope>
    <source>
        <tissue evidence="6">Mature leaves</tissue>
    </source>
</reference>